<dbReference type="Proteomes" id="UP000199309">
    <property type="component" value="Unassembled WGS sequence"/>
</dbReference>
<proteinExistence type="inferred from homology"/>
<evidence type="ECO:0000256" key="3">
    <source>
        <dbReference type="ARBA" id="ARBA00008737"/>
    </source>
</evidence>
<evidence type="ECO:0000256" key="2">
    <source>
        <dbReference type="ARBA" id="ARBA00004696"/>
    </source>
</evidence>
<keyword evidence="6 9" id="KW-0822">Tryptophan biosynthesis</keyword>
<keyword evidence="7 9" id="KW-0057">Aromatic amino acid biosynthesis</keyword>
<dbReference type="PANTHER" id="PTHR22854">
    <property type="entry name" value="TRYPTOPHAN BIOSYNTHESIS PROTEIN"/>
    <property type="match status" value="1"/>
</dbReference>
<gene>
    <name evidence="9" type="primary">trpC</name>
    <name evidence="11" type="ORF">SAMN05660299_02291</name>
</gene>
<dbReference type="UniPathway" id="UPA00035">
    <property type="reaction ID" value="UER00043"/>
</dbReference>
<evidence type="ECO:0000256" key="5">
    <source>
        <dbReference type="ARBA" id="ARBA00022793"/>
    </source>
</evidence>
<dbReference type="GO" id="GO:0000162">
    <property type="term" value="P:L-tryptophan biosynthetic process"/>
    <property type="evidence" value="ECO:0007669"/>
    <property type="project" value="UniProtKB-UniRule"/>
</dbReference>
<reference evidence="11 12" key="1">
    <citation type="submission" date="2016-10" db="EMBL/GenBank/DDBJ databases">
        <authorList>
            <person name="de Groot N.N."/>
        </authorList>
    </citation>
    <scope>NUCLEOTIDE SEQUENCE [LARGE SCALE GENOMIC DNA]</scope>
    <source>
        <strain evidence="11 12">DSM 16981</strain>
    </source>
</reference>
<dbReference type="InterPro" id="IPR045186">
    <property type="entry name" value="Indole-3-glycerol_P_synth"/>
</dbReference>
<dbReference type="GO" id="GO:0004425">
    <property type="term" value="F:indole-3-glycerol-phosphate synthase activity"/>
    <property type="evidence" value="ECO:0007669"/>
    <property type="project" value="UniProtKB-UniRule"/>
</dbReference>
<dbReference type="GO" id="GO:0004640">
    <property type="term" value="F:phosphoribosylanthranilate isomerase activity"/>
    <property type="evidence" value="ECO:0007669"/>
    <property type="project" value="TreeGrafter"/>
</dbReference>
<dbReference type="CDD" id="cd00331">
    <property type="entry name" value="IGPS"/>
    <property type="match status" value="1"/>
</dbReference>
<dbReference type="PROSITE" id="PS00614">
    <property type="entry name" value="IGPS"/>
    <property type="match status" value="1"/>
</dbReference>
<comment type="pathway">
    <text evidence="2 9">Amino-acid biosynthesis; L-tryptophan biosynthesis; L-tryptophan from chorismate: step 4/5.</text>
</comment>
<evidence type="ECO:0000256" key="4">
    <source>
        <dbReference type="ARBA" id="ARBA00022605"/>
    </source>
</evidence>
<sequence>MILDDIIKAVRQRVKTDKTHNLLQEMKEQALAITSYGEFPFEKVLAATEMSFICEVKKASPSKGLIAPDFPYLAIAEEYEKAGAAAISVLTERDYFKGSPQYLQHIAETVSIPIIRKDFIIDAYQIYEAKVLGASAILLICAVLDDETLCSFFSLADNLGLSVLVEAHDEAEIYRALRCGARIIGVNNRNLKDFTVSLDTSCRLRRLVPKNVLFVAESGIKTAEDIKRLKTYGVDAVLIGETLMRSSNKKRMLQELQGGSYD</sequence>
<accession>A0A1G9ZCC2</accession>
<evidence type="ECO:0000256" key="7">
    <source>
        <dbReference type="ARBA" id="ARBA00023141"/>
    </source>
</evidence>
<dbReference type="InterPro" id="IPR013785">
    <property type="entry name" value="Aldolase_TIM"/>
</dbReference>
<evidence type="ECO:0000256" key="9">
    <source>
        <dbReference type="HAMAP-Rule" id="MF_00134"/>
    </source>
</evidence>
<dbReference type="InterPro" id="IPR001468">
    <property type="entry name" value="Indole-3-GlycerolPSynthase_CS"/>
</dbReference>
<dbReference type="EMBL" id="FNHQ01000029">
    <property type="protein sequence ID" value="SDN19100.1"/>
    <property type="molecule type" value="Genomic_DNA"/>
</dbReference>
<dbReference type="AlphaFoldDB" id="A0A1G9ZCC2"/>
<keyword evidence="8 9" id="KW-0456">Lyase</keyword>
<dbReference type="SUPFAM" id="SSF51366">
    <property type="entry name" value="Ribulose-phoshate binding barrel"/>
    <property type="match status" value="1"/>
</dbReference>
<dbReference type="HAMAP" id="MF_00134_B">
    <property type="entry name" value="IGPS_B"/>
    <property type="match status" value="1"/>
</dbReference>
<name>A0A1G9ZCC2_9FIRM</name>
<evidence type="ECO:0000259" key="10">
    <source>
        <dbReference type="Pfam" id="PF00218"/>
    </source>
</evidence>
<evidence type="ECO:0000313" key="11">
    <source>
        <dbReference type="EMBL" id="SDN19100.1"/>
    </source>
</evidence>
<protein>
    <recommendedName>
        <fullName evidence="9">Indole-3-glycerol phosphate synthase</fullName>
        <shortName evidence="9">IGPS</shortName>
        <ecNumber evidence="9">4.1.1.48</ecNumber>
    </recommendedName>
</protein>
<dbReference type="STRING" id="349095.SAMN05660299_02291"/>
<evidence type="ECO:0000256" key="8">
    <source>
        <dbReference type="ARBA" id="ARBA00023239"/>
    </source>
</evidence>
<dbReference type="EC" id="4.1.1.48" evidence="9"/>
<keyword evidence="4 9" id="KW-0028">Amino-acid biosynthesis</keyword>
<evidence type="ECO:0000313" key="12">
    <source>
        <dbReference type="Proteomes" id="UP000199309"/>
    </source>
</evidence>
<dbReference type="InterPro" id="IPR013798">
    <property type="entry name" value="Indole-3-glycerol_P_synth_dom"/>
</dbReference>
<organism evidence="11 12">
    <name type="scientific">Megasphaera paucivorans</name>
    <dbReference type="NCBI Taxonomy" id="349095"/>
    <lineage>
        <taxon>Bacteria</taxon>
        <taxon>Bacillati</taxon>
        <taxon>Bacillota</taxon>
        <taxon>Negativicutes</taxon>
        <taxon>Veillonellales</taxon>
        <taxon>Veillonellaceae</taxon>
        <taxon>Megasphaera</taxon>
    </lineage>
</organism>
<dbReference type="OrthoDB" id="9804217at2"/>
<dbReference type="Pfam" id="PF00218">
    <property type="entry name" value="IGPS"/>
    <property type="match status" value="1"/>
</dbReference>
<keyword evidence="5 9" id="KW-0210">Decarboxylase</keyword>
<evidence type="ECO:0000256" key="6">
    <source>
        <dbReference type="ARBA" id="ARBA00022822"/>
    </source>
</evidence>
<evidence type="ECO:0000256" key="1">
    <source>
        <dbReference type="ARBA" id="ARBA00001633"/>
    </source>
</evidence>
<dbReference type="Gene3D" id="3.20.20.70">
    <property type="entry name" value="Aldolase class I"/>
    <property type="match status" value="1"/>
</dbReference>
<keyword evidence="12" id="KW-1185">Reference proteome</keyword>
<dbReference type="PANTHER" id="PTHR22854:SF2">
    <property type="entry name" value="INDOLE-3-GLYCEROL-PHOSPHATE SYNTHASE"/>
    <property type="match status" value="1"/>
</dbReference>
<feature type="domain" description="Indole-3-glycerol phosphate synthase" evidence="10">
    <location>
        <begin position="3"/>
        <end position="256"/>
    </location>
</feature>
<comment type="catalytic activity">
    <reaction evidence="1 9">
        <text>1-(2-carboxyphenylamino)-1-deoxy-D-ribulose 5-phosphate + H(+) = (1S,2R)-1-C-(indol-3-yl)glycerol 3-phosphate + CO2 + H2O</text>
        <dbReference type="Rhea" id="RHEA:23476"/>
        <dbReference type="ChEBI" id="CHEBI:15377"/>
        <dbReference type="ChEBI" id="CHEBI:15378"/>
        <dbReference type="ChEBI" id="CHEBI:16526"/>
        <dbReference type="ChEBI" id="CHEBI:58613"/>
        <dbReference type="ChEBI" id="CHEBI:58866"/>
        <dbReference type="EC" id="4.1.1.48"/>
    </reaction>
</comment>
<dbReference type="RefSeq" id="WP_091652045.1">
    <property type="nucleotide sequence ID" value="NZ_FNHQ01000029.1"/>
</dbReference>
<dbReference type="FunFam" id="3.20.20.70:FF:000024">
    <property type="entry name" value="Indole-3-glycerol phosphate synthase"/>
    <property type="match status" value="1"/>
</dbReference>
<comment type="similarity">
    <text evidence="3 9">Belongs to the TrpC family.</text>
</comment>
<dbReference type="NCBIfam" id="NF001377">
    <property type="entry name" value="PRK00278.2-4"/>
    <property type="match status" value="1"/>
</dbReference>
<dbReference type="InterPro" id="IPR011060">
    <property type="entry name" value="RibuloseP-bd_barrel"/>
</dbReference>